<comment type="catalytic activity">
    <reaction evidence="6">
        <text>a 2,3-saturated acyl-CoA + A = a 2,3-dehydroacyl-CoA + AH2</text>
        <dbReference type="Rhea" id="RHEA:48608"/>
        <dbReference type="ChEBI" id="CHEBI:13193"/>
        <dbReference type="ChEBI" id="CHEBI:17499"/>
        <dbReference type="ChEBI" id="CHEBI:60015"/>
        <dbReference type="ChEBI" id="CHEBI:65111"/>
    </reaction>
</comment>
<evidence type="ECO:0000256" key="3">
    <source>
        <dbReference type="ARBA" id="ARBA00022630"/>
    </source>
</evidence>
<protein>
    <submittedName>
        <fullName evidence="11 12">Acyl-CoA dehydrogenase</fullName>
    </submittedName>
</protein>
<dbReference type="FunFam" id="1.20.140.10:FF:000001">
    <property type="entry name" value="Acyl-CoA dehydrogenase"/>
    <property type="match status" value="1"/>
</dbReference>
<accession>A0A1H2JJA8</accession>
<evidence type="ECO:0000256" key="6">
    <source>
        <dbReference type="ARBA" id="ARBA00052546"/>
    </source>
</evidence>
<evidence type="ECO:0000313" key="11">
    <source>
        <dbReference type="EMBL" id="MDS1115978.1"/>
    </source>
</evidence>
<comment type="cofactor">
    <cofactor evidence="1 7">
        <name>FAD</name>
        <dbReference type="ChEBI" id="CHEBI:57692"/>
    </cofactor>
</comment>
<dbReference type="PROSITE" id="PS00073">
    <property type="entry name" value="ACYL_COA_DH_2"/>
    <property type="match status" value="1"/>
</dbReference>
<dbReference type="Gene3D" id="1.20.140.10">
    <property type="entry name" value="Butyryl-CoA Dehydrogenase, subunit A, domain 3"/>
    <property type="match status" value="1"/>
</dbReference>
<dbReference type="InterPro" id="IPR036250">
    <property type="entry name" value="AcylCo_DH-like_C"/>
</dbReference>
<comment type="similarity">
    <text evidence="2 7">Belongs to the acyl-CoA dehydrogenase family.</text>
</comment>
<dbReference type="Pfam" id="PF02771">
    <property type="entry name" value="Acyl-CoA_dh_N"/>
    <property type="match status" value="1"/>
</dbReference>
<dbReference type="SUPFAM" id="SSF47203">
    <property type="entry name" value="Acyl-CoA dehydrogenase C-terminal domain-like"/>
    <property type="match status" value="1"/>
</dbReference>
<dbReference type="STRING" id="158898.SAMN04488548_1342163"/>
<reference evidence="11 14" key="2">
    <citation type="submission" date="2023-08" db="EMBL/GenBank/DDBJ databases">
        <title>Bioegradation of LLDPE and BLDPE plastic by marine bacteria from coast plastic debris.</title>
        <authorList>
            <person name="Rong Z."/>
        </authorList>
    </citation>
    <scope>NUCLEOTIDE SEQUENCE [LARGE SCALE GENOMIC DNA]</scope>
    <source>
        <strain evidence="11 14">Z-2</strain>
    </source>
</reference>
<dbReference type="GO" id="GO:0050660">
    <property type="term" value="F:flavin adenine dinucleotide binding"/>
    <property type="evidence" value="ECO:0007669"/>
    <property type="project" value="InterPro"/>
</dbReference>
<dbReference type="Pfam" id="PF00441">
    <property type="entry name" value="Acyl-CoA_dh_1"/>
    <property type="match status" value="1"/>
</dbReference>
<dbReference type="FunFam" id="1.10.540.10:FF:000009">
    <property type="entry name" value="Probable acyl-CoA dehydrogenase"/>
    <property type="match status" value="1"/>
</dbReference>
<dbReference type="PANTHER" id="PTHR43884:SF12">
    <property type="entry name" value="ISOVALERYL-COA DEHYDROGENASE, MITOCHONDRIAL-RELATED"/>
    <property type="match status" value="1"/>
</dbReference>
<dbReference type="InterPro" id="IPR046373">
    <property type="entry name" value="Acyl-CoA_Oxase/DH_mid-dom_sf"/>
</dbReference>
<evidence type="ECO:0000256" key="2">
    <source>
        <dbReference type="ARBA" id="ARBA00009347"/>
    </source>
</evidence>
<dbReference type="EMBL" id="FNLM01000034">
    <property type="protein sequence ID" value="SDU56155.1"/>
    <property type="molecule type" value="Genomic_DNA"/>
</dbReference>
<sequence>MQRRIFTEDHEAFRKTIRDFIAKEVAPVYHDWEKQGHPPREFYNRLGDLGVLGIEAPEEFGGGGVSDFTYSLVIAEETSAAGVTFGSYSVHSNLILPYLMEYGTQEQKERWIPGFCSGETMFAIAMTEPGTGSDLANIATTAKLSEDGSHYVLDGAKTFITGGALADRILVVARTTPFDPENRRAGLSILVVDTKSEGFAVGRKIDKIGLKASDTAELSFSSVKVPVEDLLGEEGAGFKYLSHNLAQERLTIAIGASATAAAAVQHAIAYTKERDVFGRPVAAFQNTKFVLAECSAEVEAIRTLVDRALELHNEGELTVPDAARAKLFATETAGKVIDKCLQLHGGYGYVLEYPIARLYADTRVTRIYGGTSEVMKTIIAKDLGL</sequence>
<dbReference type="InterPro" id="IPR006091">
    <property type="entry name" value="Acyl-CoA_Oxase/DH_mid-dom"/>
</dbReference>
<feature type="domain" description="Acyl-CoA dehydrogenase/oxidase N-terminal" evidence="10">
    <location>
        <begin position="7"/>
        <end position="119"/>
    </location>
</feature>
<feature type="domain" description="Acyl-CoA dehydrogenase/oxidase C-terminal" evidence="8">
    <location>
        <begin position="235"/>
        <end position="383"/>
    </location>
</feature>
<evidence type="ECO:0000259" key="8">
    <source>
        <dbReference type="Pfam" id="PF00441"/>
    </source>
</evidence>
<dbReference type="PANTHER" id="PTHR43884">
    <property type="entry name" value="ACYL-COA DEHYDROGENASE"/>
    <property type="match status" value="1"/>
</dbReference>
<dbReference type="FunFam" id="2.40.110.10:FF:000002">
    <property type="entry name" value="Acyl-CoA dehydrogenase fadE12"/>
    <property type="match status" value="1"/>
</dbReference>
<gene>
    <name evidence="11" type="ORF">RD149_19715</name>
    <name evidence="12" type="ORF">SAMN04488548_1342163</name>
</gene>
<dbReference type="AlphaFoldDB" id="A0A1H2JJA8"/>
<dbReference type="Proteomes" id="UP000183180">
    <property type="component" value="Unassembled WGS sequence"/>
</dbReference>
<keyword evidence="4 7" id="KW-0274">FAD</keyword>
<feature type="domain" description="Acyl-CoA oxidase/dehydrogenase middle" evidence="9">
    <location>
        <begin position="123"/>
        <end position="223"/>
    </location>
</feature>
<evidence type="ECO:0000256" key="4">
    <source>
        <dbReference type="ARBA" id="ARBA00022827"/>
    </source>
</evidence>
<dbReference type="Gene3D" id="1.10.540.10">
    <property type="entry name" value="Acyl-CoA dehydrogenase/oxidase, N-terminal domain"/>
    <property type="match status" value="1"/>
</dbReference>
<dbReference type="InterPro" id="IPR009075">
    <property type="entry name" value="AcylCo_DH/oxidase_C"/>
</dbReference>
<evidence type="ECO:0000313" key="14">
    <source>
        <dbReference type="Proteomes" id="UP001265083"/>
    </source>
</evidence>
<dbReference type="GO" id="GO:0003995">
    <property type="term" value="F:acyl-CoA dehydrogenase activity"/>
    <property type="evidence" value="ECO:0007669"/>
    <property type="project" value="InterPro"/>
</dbReference>
<keyword evidence="5 7" id="KW-0560">Oxidoreductase</keyword>
<evidence type="ECO:0000259" key="9">
    <source>
        <dbReference type="Pfam" id="PF02770"/>
    </source>
</evidence>
<dbReference type="InterPro" id="IPR013786">
    <property type="entry name" value="AcylCoA_DH/ox_N"/>
</dbReference>
<evidence type="ECO:0000256" key="1">
    <source>
        <dbReference type="ARBA" id="ARBA00001974"/>
    </source>
</evidence>
<dbReference type="InterPro" id="IPR009100">
    <property type="entry name" value="AcylCoA_DH/oxidase_NM_dom_sf"/>
</dbReference>
<dbReference type="InterPro" id="IPR037069">
    <property type="entry name" value="AcylCoA_DH/ox_N_sf"/>
</dbReference>
<organism evidence="12 13">
    <name type="scientific">Gordonia westfalica</name>
    <dbReference type="NCBI Taxonomy" id="158898"/>
    <lineage>
        <taxon>Bacteria</taxon>
        <taxon>Bacillati</taxon>
        <taxon>Actinomycetota</taxon>
        <taxon>Actinomycetes</taxon>
        <taxon>Mycobacteriales</taxon>
        <taxon>Gordoniaceae</taxon>
        <taxon>Gordonia</taxon>
    </lineage>
</organism>
<dbReference type="Pfam" id="PF02770">
    <property type="entry name" value="Acyl-CoA_dh_M"/>
    <property type="match status" value="1"/>
</dbReference>
<dbReference type="RefSeq" id="WP_074850541.1">
    <property type="nucleotide sequence ID" value="NZ_FNLM01000034.1"/>
</dbReference>
<proteinExistence type="inferred from homology"/>
<evidence type="ECO:0000313" key="12">
    <source>
        <dbReference type="EMBL" id="SDU56155.1"/>
    </source>
</evidence>
<dbReference type="Proteomes" id="UP001265083">
    <property type="component" value="Unassembled WGS sequence"/>
</dbReference>
<evidence type="ECO:0000313" key="13">
    <source>
        <dbReference type="Proteomes" id="UP000183180"/>
    </source>
</evidence>
<evidence type="ECO:0000256" key="5">
    <source>
        <dbReference type="ARBA" id="ARBA00023002"/>
    </source>
</evidence>
<dbReference type="EMBL" id="JAVLUS010000018">
    <property type="protein sequence ID" value="MDS1115978.1"/>
    <property type="molecule type" value="Genomic_DNA"/>
</dbReference>
<name>A0A1H2JJA8_9ACTN</name>
<dbReference type="InterPro" id="IPR006089">
    <property type="entry name" value="Acyl-CoA_DH_CS"/>
</dbReference>
<dbReference type="Gene3D" id="2.40.110.10">
    <property type="entry name" value="Butyryl-CoA Dehydrogenase, subunit A, domain 2"/>
    <property type="match status" value="1"/>
</dbReference>
<reference evidence="12 13" key="1">
    <citation type="submission" date="2016-10" db="EMBL/GenBank/DDBJ databases">
        <authorList>
            <person name="de Groot N.N."/>
        </authorList>
    </citation>
    <scope>NUCLEOTIDE SEQUENCE [LARGE SCALE GENOMIC DNA]</scope>
    <source>
        <strain evidence="12 13">DSM 44215</strain>
    </source>
</reference>
<dbReference type="OrthoDB" id="8876745at2"/>
<keyword evidence="14" id="KW-1185">Reference proteome</keyword>
<evidence type="ECO:0000259" key="10">
    <source>
        <dbReference type="Pfam" id="PF02771"/>
    </source>
</evidence>
<keyword evidence="3 7" id="KW-0285">Flavoprotein</keyword>
<evidence type="ECO:0000256" key="7">
    <source>
        <dbReference type="RuleBase" id="RU362125"/>
    </source>
</evidence>
<dbReference type="SUPFAM" id="SSF56645">
    <property type="entry name" value="Acyl-CoA dehydrogenase NM domain-like"/>
    <property type="match status" value="1"/>
</dbReference>